<keyword evidence="2" id="KW-1185">Reference proteome</keyword>
<organism evidence="1 2">
    <name type="scientific">Dendrolimus kikuchii</name>
    <dbReference type="NCBI Taxonomy" id="765133"/>
    <lineage>
        <taxon>Eukaryota</taxon>
        <taxon>Metazoa</taxon>
        <taxon>Ecdysozoa</taxon>
        <taxon>Arthropoda</taxon>
        <taxon>Hexapoda</taxon>
        <taxon>Insecta</taxon>
        <taxon>Pterygota</taxon>
        <taxon>Neoptera</taxon>
        <taxon>Endopterygota</taxon>
        <taxon>Lepidoptera</taxon>
        <taxon>Glossata</taxon>
        <taxon>Ditrysia</taxon>
        <taxon>Bombycoidea</taxon>
        <taxon>Lasiocampidae</taxon>
        <taxon>Dendrolimus</taxon>
    </lineage>
</organism>
<sequence length="715" mass="81844">MSCVLLFIYLLSLINHGASYVDMMIPDRKYAFDMKLYEEVLDSDLCDAHIDYLRNNSQLLLEFLDAGIRTPRGIFTGNFMDLGNYYQCLALHRSSEVGAISGKYCLMNIPLSQGNLTLPELSQFPERLEIPLPDTPWFELGTNTRMISQDTVRRWKLYQRMKILKTSVTVEPESLSGLSLNLAVCIPKTCTTHEAFTKLLFNASAIGLEASENYCRLPNDKPWVAADYVAIVMFSIIAILTVISTSYDVRHTIFLERDPKQANKLLQSFSLYTNTRRLVTYTPVPGVLECLDGVRAFAMMWVILGHTFVNQLTDMMANPLDAQEWILSFRSVWITAGPITVDTFFMLSGLLVVYSTSGKMTRMKLLKNLHLFYLNRLLRMFPVLAAFILLQASVLNWISDGPYWDSVVEQTHRCRVFWWSTLLHIQNFYNPSHMCLPHSWYLAIDVQLHIISPLILFWVLGGRRRTAWLAMSAGLLAFLTGSTIYNFYMKFPSGPVVLSRLPEQPRYLSYYYINTLTRASPFFVGMMYGYVLHIYRGQKVLLSKMQSTILWISALVISSLVIYSTYQIMQLDWDNQTIDSIINSFMRPAWALAVGWFIFACVHGYGGPVNWVLSLPAWKLLSRLSYAMYIVHYPLIYLVNSTAVAPIYFSVHASLFKFLGDFLLAALVAFVLTVFVDAPFSTLIKMFMSSDQKQAEKRAINNGKENRKKIQPIQL</sequence>
<evidence type="ECO:0000313" key="2">
    <source>
        <dbReference type="Proteomes" id="UP000824533"/>
    </source>
</evidence>
<accession>A0ACC1CWY3</accession>
<gene>
    <name evidence="1" type="ORF">K1T71_008941</name>
</gene>
<dbReference type="Proteomes" id="UP000824533">
    <property type="component" value="Linkage Group LG15"/>
</dbReference>
<dbReference type="EMBL" id="CM034401">
    <property type="protein sequence ID" value="KAJ0175782.1"/>
    <property type="molecule type" value="Genomic_DNA"/>
</dbReference>
<proteinExistence type="predicted"/>
<comment type="caution">
    <text evidence="1">The sequence shown here is derived from an EMBL/GenBank/DDBJ whole genome shotgun (WGS) entry which is preliminary data.</text>
</comment>
<name>A0ACC1CWY3_9NEOP</name>
<evidence type="ECO:0000313" key="1">
    <source>
        <dbReference type="EMBL" id="KAJ0175782.1"/>
    </source>
</evidence>
<protein>
    <submittedName>
        <fullName evidence="1">Uncharacterized protein</fullName>
    </submittedName>
</protein>
<reference evidence="1 2" key="1">
    <citation type="journal article" date="2021" name="Front. Genet.">
        <title>Chromosome-Level Genome Assembly Reveals Significant Gene Expansion in the Toll and IMD Signaling Pathways of Dendrolimus kikuchii.</title>
        <authorList>
            <person name="Zhou J."/>
            <person name="Wu P."/>
            <person name="Xiong Z."/>
            <person name="Liu N."/>
            <person name="Zhao N."/>
            <person name="Ji M."/>
            <person name="Qiu Y."/>
            <person name="Yang B."/>
        </authorList>
    </citation>
    <scope>NUCLEOTIDE SEQUENCE [LARGE SCALE GENOMIC DNA]</scope>
    <source>
        <strain evidence="1">Ann1</strain>
    </source>
</reference>